<dbReference type="Proteomes" id="UP000298030">
    <property type="component" value="Unassembled WGS sequence"/>
</dbReference>
<dbReference type="AlphaFoldDB" id="A0A4Y7SHJ4"/>
<protein>
    <submittedName>
        <fullName evidence="2">Uncharacterized protein</fullName>
    </submittedName>
</protein>
<reference evidence="2 3" key="1">
    <citation type="journal article" date="2019" name="Nat. Ecol. Evol.">
        <title>Megaphylogeny resolves global patterns of mushroom evolution.</title>
        <authorList>
            <person name="Varga T."/>
            <person name="Krizsan K."/>
            <person name="Foldi C."/>
            <person name="Dima B."/>
            <person name="Sanchez-Garcia M."/>
            <person name="Sanchez-Ramirez S."/>
            <person name="Szollosi G.J."/>
            <person name="Szarkandi J.G."/>
            <person name="Papp V."/>
            <person name="Albert L."/>
            <person name="Andreopoulos W."/>
            <person name="Angelini C."/>
            <person name="Antonin V."/>
            <person name="Barry K.W."/>
            <person name="Bougher N.L."/>
            <person name="Buchanan P."/>
            <person name="Buyck B."/>
            <person name="Bense V."/>
            <person name="Catcheside P."/>
            <person name="Chovatia M."/>
            <person name="Cooper J."/>
            <person name="Damon W."/>
            <person name="Desjardin D."/>
            <person name="Finy P."/>
            <person name="Geml J."/>
            <person name="Haridas S."/>
            <person name="Hughes K."/>
            <person name="Justo A."/>
            <person name="Karasinski D."/>
            <person name="Kautmanova I."/>
            <person name="Kiss B."/>
            <person name="Kocsube S."/>
            <person name="Kotiranta H."/>
            <person name="LaButti K.M."/>
            <person name="Lechner B.E."/>
            <person name="Liimatainen K."/>
            <person name="Lipzen A."/>
            <person name="Lukacs Z."/>
            <person name="Mihaltcheva S."/>
            <person name="Morgado L.N."/>
            <person name="Niskanen T."/>
            <person name="Noordeloos M.E."/>
            <person name="Ohm R.A."/>
            <person name="Ortiz-Santana B."/>
            <person name="Ovrebo C."/>
            <person name="Racz N."/>
            <person name="Riley R."/>
            <person name="Savchenko A."/>
            <person name="Shiryaev A."/>
            <person name="Soop K."/>
            <person name="Spirin V."/>
            <person name="Szebenyi C."/>
            <person name="Tomsovsky M."/>
            <person name="Tulloss R.E."/>
            <person name="Uehling J."/>
            <person name="Grigoriev I.V."/>
            <person name="Vagvolgyi C."/>
            <person name="Papp T."/>
            <person name="Martin F.M."/>
            <person name="Miettinen O."/>
            <person name="Hibbett D.S."/>
            <person name="Nagy L.G."/>
        </authorList>
    </citation>
    <scope>NUCLEOTIDE SEQUENCE [LARGE SCALE GENOMIC DNA]</scope>
    <source>
        <strain evidence="2 3">FP101781</strain>
    </source>
</reference>
<evidence type="ECO:0000256" key="1">
    <source>
        <dbReference type="SAM" id="MobiDB-lite"/>
    </source>
</evidence>
<keyword evidence="3" id="KW-1185">Reference proteome</keyword>
<gene>
    <name evidence="2" type="ORF">FA13DRAFT_169647</name>
</gene>
<feature type="compositionally biased region" description="Pro residues" evidence="1">
    <location>
        <begin position="61"/>
        <end position="79"/>
    </location>
</feature>
<sequence>MEGLEDSKDRIERQDTKQTAAPEHKLTAGCHPQATPRFSPSYSSATRPSKGPEVLQGDPAPASPTPLPPPLQATVPTPS</sequence>
<organism evidence="2 3">
    <name type="scientific">Coprinellus micaceus</name>
    <name type="common">Glistening ink-cap mushroom</name>
    <name type="synonym">Coprinus micaceus</name>
    <dbReference type="NCBI Taxonomy" id="71717"/>
    <lineage>
        <taxon>Eukaryota</taxon>
        <taxon>Fungi</taxon>
        <taxon>Dikarya</taxon>
        <taxon>Basidiomycota</taxon>
        <taxon>Agaricomycotina</taxon>
        <taxon>Agaricomycetes</taxon>
        <taxon>Agaricomycetidae</taxon>
        <taxon>Agaricales</taxon>
        <taxon>Agaricineae</taxon>
        <taxon>Psathyrellaceae</taxon>
        <taxon>Coprinellus</taxon>
    </lineage>
</organism>
<feature type="region of interest" description="Disordered" evidence="1">
    <location>
        <begin position="1"/>
        <end position="79"/>
    </location>
</feature>
<proteinExistence type="predicted"/>
<feature type="compositionally biased region" description="Basic and acidic residues" evidence="1">
    <location>
        <begin position="1"/>
        <end position="26"/>
    </location>
</feature>
<dbReference type="EMBL" id="QPFP01000123">
    <property type="protein sequence ID" value="TEB21064.1"/>
    <property type="molecule type" value="Genomic_DNA"/>
</dbReference>
<evidence type="ECO:0000313" key="2">
    <source>
        <dbReference type="EMBL" id="TEB21064.1"/>
    </source>
</evidence>
<evidence type="ECO:0000313" key="3">
    <source>
        <dbReference type="Proteomes" id="UP000298030"/>
    </source>
</evidence>
<comment type="caution">
    <text evidence="2">The sequence shown here is derived from an EMBL/GenBank/DDBJ whole genome shotgun (WGS) entry which is preliminary data.</text>
</comment>
<feature type="compositionally biased region" description="Polar residues" evidence="1">
    <location>
        <begin position="36"/>
        <end position="47"/>
    </location>
</feature>
<name>A0A4Y7SHJ4_COPMI</name>
<accession>A0A4Y7SHJ4</accession>